<dbReference type="AlphaFoldDB" id="A0A326UKJ6"/>
<evidence type="ECO:0000313" key="2">
    <source>
        <dbReference type="Proteomes" id="UP000248806"/>
    </source>
</evidence>
<keyword evidence="2" id="KW-1185">Reference proteome</keyword>
<gene>
    <name evidence="1" type="ORF">EI42_02763</name>
</gene>
<dbReference type="RefSeq" id="WP_111322873.1">
    <property type="nucleotide sequence ID" value="NZ_BIFX01000001.1"/>
</dbReference>
<evidence type="ECO:0008006" key="3">
    <source>
        <dbReference type="Google" id="ProtNLM"/>
    </source>
</evidence>
<comment type="caution">
    <text evidence="1">The sequence shown here is derived from an EMBL/GenBank/DDBJ whole genome shotgun (WGS) entry which is preliminary data.</text>
</comment>
<sequence length="223" mass="25918">MQQADNQPLQPEYAQQLLRRQNVLQAEAKAVIQELHLHSLLRSVGTVRQVGSSSLGLLVWRDIDFGVSSPGLSSARAYELMKPLYLNPRMKEIRYFNEGPLVPAHKKPGNRYYYALVYQFGQEKQEWKIDISFWLDEEPRAEPLQDRMERELTPELRGVILWLKEIWHSLPTYRAQVYSVDIYEAVLDHGVRTPAEFDAYLAKREKPTRAASAGMIQSERRYA</sequence>
<evidence type="ECO:0000313" key="1">
    <source>
        <dbReference type="EMBL" id="PZW29467.1"/>
    </source>
</evidence>
<reference evidence="1 2" key="1">
    <citation type="submission" date="2018-06" db="EMBL/GenBank/DDBJ databases">
        <title>Genomic Encyclopedia of Archaeal and Bacterial Type Strains, Phase II (KMG-II): from individual species to whole genera.</title>
        <authorList>
            <person name="Goeker M."/>
        </authorList>
    </citation>
    <scope>NUCLEOTIDE SEQUENCE [LARGE SCALE GENOMIC DNA]</scope>
    <source>
        <strain evidence="1 2">ATCC BAA-1881</strain>
    </source>
</reference>
<dbReference type="OrthoDB" id="7946528at2"/>
<name>A0A326UKJ6_THEHA</name>
<organism evidence="1 2">
    <name type="scientific">Thermosporothrix hazakensis</name>
    <dbReference type="NCBI Taxonomy" id="644383"/>
    <lineage>
        <taxon>Bacteria</taxon>
        <taxon>Bacillati</taxon>
        <taxon>Chloroflexota</taxon>
        <taxon>Ktedonobacteria</taxon>
        <taxon>Ktedonobacterales</taxon>
        <taxon>Thermosporotrichaceae</taxon>
        <taxon>Thermosporothrix</taxon>
    </lineage>
</organism>
<dbReference type="EMBL" id="QKUF01000008">
    <property type="protein sequence ID" value="PZW29467.1"/>
    <property type="molecule type" value="Genomic_DNA"/>
</dbReference>
<proteinExistence type="predicted"/>
<accession>A0A326UKJ6</accession>
<dbReference type="Proteomes" id="UP000248806">
    <property type="component" value="Unassembled WGS sequence"/>
</dbReference>
<protein>
    <recommendedName>
        <fullName evidence="3">Nucleotidyltransferase-like protein</fullName>
    </recommendedName>
</protein>